<dbReference type="CDD" id="cd06171">
    <property type="entry name" value="Sigma70_r4"/>
    <property type="match status" value="1"/>
</dbReference>
<proteinExistence type="inferred from homology"/>
<protein>
    <recommendedName>
        <fullName evidence="6">RNA polymerase sigma factor</fullName>
    </recommendedName>
</protein>
<evidence type="ECO:0000313" key="11">
    <source>
        <dbReference type="Proteomes" id="UP001552427"/>
    </source>
</evidence>
<dbReference type="PANTHER" id="PTHR43133:SF62">
    <property type="entry name" value="RNA POLYMERASE SIGMA FACTOR SIGZ"/>
    <property type="match status" value="1"/>
</dbReference>
<dbReference type="InterPro" id="IPR007627">
    <property type="entry name" value="RNA_pol_sigma70_r2"/>
</dbReference>
<dbReference type="Gene3D" id="1.10.1740.10">
    <property type="match status" value="1"/>
</dbReference>
<dbReference type="InterPro" id="IPR013324">
    <property type="entry name" value="RNA_pol_sigma_r3/r4-like"/>
</dbReference>
<sequence length="183" mass="20478">MGMTPTTKQQHAKLDDSGRDDEETLSDSYRAHAPALRSYLRRFISPQDVDDLLQVVFADAWRSRERYDPSRSQAAWLYVIAHRRAVDHLRARRPSTVPLDAATEAAVPAQRPADDGLADRDRVRRALAELSHAQRQVIELAYYGGLTQQEIAERLRVPLGTVKARTSRGLHKLSSLLAAAEAA</sequence>
<dbReference type="RefSeq" id="WP_364458670.1">
    <property type="nucleotide sequence ID" value="NZ_JBFARM010000012.1"/>
</dbReference>
<keyword evidence="2 6" id="KW-0805">Transcription regulation</keyword>
<evidence type="ECO:0000256" key="2">
    <source>
        <dbReference type="ARBA" id="ARBA00023015"/>
    </source>
</evidence>
<evidence type="ECO:0000256" key="7">
    <source>
        <dbReference type="SAM" id="MobiDB-lite"/>
    </source>
</evidence>
<evidence type="ECO:0000256" key="6">
    <source>
        <dbReference type="RuleBase" id="RU000716"/>
    </source>
</evidence>
<keyword evidence="3 6" id="KW-0731">Sigma factor</keyword>
<evidence type="ECO:0000256" key="4">
    <source>
        <dbReference type="ARBA" id="ARBA00023125"/>
    </source>
</evidence>
<evidence type="ECO:0000313" key="10">
    <source>
        <dbReference type="EMBL" id="MEV4290957.1"/>
    </source>
</evidence>
<evidence type="ECO:0000256" key="1">
    <source>
        <dbReference type="ARBA" id="ARBA00010641"/>
    </source>
</evidence>
<dbReference type="Pfam" id="PF04545">
    <property type="entry name" value="Sigma70_r4"/>
    <property type="match status" value="1"/>
</dbReference>
<evidence type="ECO:0000259" key="9">
    <source>
        <dbReference type="Pfam" id="PF04545"/>
    </source>
</evidence>
<dbReference type="Pfam" id="PF04542">
    <property type="entry name" value="Sigma70_r2"/>
    <property type="match status" value="1"/>
</dbReference>
<dbReference type="NCBIfam" id="TIGR02937">
    <property type="entry name" value="sigma70-ECF"/>
    <property type="match status" value="1"/>
</dbReference>
<feature type="region of interest" description="Disordered" evidence="7">
    <location>
        <begin position="1"/>
        <end position="24"/>
    </location>
</feature>
<comment type="caution">
    <text evidence="10">The sequence shown here is derived from an EMBL/GenBank/DDBJ whole genome shotgun (WGS) entry which is preliminary data.</text>
</comment>
<gene>
    <name evidence="10" type="ORF">AB0K40_36070</name>
</gene>
<dbReference type="SUPFAM" id="SSF88659">
    <property type="entry name" value="Sigma3 and sigma4 domains of RNA polymerase sigma factors"/>
    <property type="match status" value="1"/>
</dbReference>
<dbReference type="SUPFAM" id="SSF88946">
    <property type="entry name" value="Sigma2 domain of RNA polymerase sigma factors"/>
    <property type="match status" value="1"/>
</dbReference>
<feature type="domain" description="RNA polymerase sigma-70 region 4" evidence="9">
    <location>
        <begin position="126"/>
        <end position="173"/>
    </location>
</feature>
<keyword evidence="4 6" id="KW-0238">DNA-binding</keyword>
<dbReference type="InterPro" id="IPR000838">
    <property type="entry name" value="RNA_pol_sigma70_ECF_CS"/>
</dbReference>
<dbReference type="InterPro" id="IPR039425">
    <property type="entry name" value="RNA_pol_sigma-70-like"/>
</dbReference>
<evidence type="ECO:0000256" key="3">
    <source>
        <dbReference type="ARBA" id="ARBA00023082"/>
    </source>
</evidence>
<dbReference type="Proteomes" id="UP001552427">
    <property type="component" value="Unassembled WGS sequence"/>
</dbReference>
<dbReference type="Gene3D" id="1.10.10.10">
    <property type="entry name" value="Winged helix-like DNA-binding domain superfamily/Winged helix DNA-binding domain"/>
    <property type="match status" value="1"/>
</dbReference>
<keyword evidence="11" id="KW-1185">Reference proteome</keyword>
<dbReference type="EMBL" id="JBFARM010000012">
    <property type="protein sequence ID" value="MEV4290957.1"/>
    <property type="molecule type" value="Genomic_DNA"/>
</dbReference>
<dbReference type="PANTHER" id="PTHR43133">
    <property type="entry name" value="RNA POLYMERASE ECF-TYPE SIGMA FACTO"/>
    <property type="match status" value="1"/>
</dbReference>
<dbReference type="InterPro" id="IPR014284">
    <property type="entry name" value="RNA_pol_sigma-70_dom"/>
</dbReference>
<evidence type="ECO:0000259" key="8">
    <source>
        <dbReference type="Pfam" id="PF04542"/>
    </source>
</evidence>
<accession>A0ABV3HEJ2</accession>
<comment type="similarity">
    <text evidence="1 6">Belongs to the sigma-70 factor family. ECF subfamily.</text>
</comment>
<dbReference type="InterPro" id="IPR036388">
    <property type="entry name" value="WH-like_DNA-bd_sf"/>
</dbReference>
<dbReference type="PROSITE" id="PS01063">
    <property type="entry name" value="SIGMA70_ECF"/>
    <property type="match status" value="1"/>
</dbReference>
<dbReference type="InterPro" id="IPR007630">
    <property type="entry name" value="RNA_pol_sigma70_r4"/>
</dbReference>
<reference evidence="10 11" key="1">
    <citation type="submission" date="2024-06" db="EMBL/GenBank/DDBJ databases">
        <title>The Natural Products Discovery Center: Release of the First 8490 Sequenced Strains for Exploring Actinobacteria Biosynthetic Diversity.</title>
        <authorList>
            <person name="Kalkreuter E."/>
            <person name="Kautsar S.A."/>
            <person name="Yang D."/>
            <person name="Bader C.D."/>
            <person name="Teijaro C.N."/>
            <person name="Fluegel L."/>
            <person name="Davis C.M."/>
            <person name="Simpson J.R."/>
            <person name="Lauterbach L."/>
            <person name="Steele A.D."/>
            <person name="Gui C."/>
            <person name="Meng S."/>
            <person name="Li G."/>
            <person name="Viehrig K."/>
            <person name="Ye F."/>
            <person name="Su P."/>
            <person name="Kiefer A.F."/>
            <person name="Nichols A."/>
            <person name="Cepeda A.J."/>
            <person name="Yan W."/>
            <person name="Fan B."/>
            <person name="Jiang Y."/>
            <person name="Adhikari A."/>
            <person name="Zheng C.-J."/>
            <person name="Schuster L."/>
            <person name="Cowan T.M."/>
            <person name="Smanski M.J."/>
            <person name="Chevrette M.G."/>
            <person name="De Carvalho L.P.S."/>
            <person name="Shen B."/>
        </authorList>
    </citation>
    <scope>NUCLEOTIDE SEQUENCE [LARGE SCALE GENOMIC DNA]</scope>
    <source>
        <strain evidence="10 11">NPDC049574</strain>
    </source>
</reference>
<name>A0ABV3HEJ2_9ACTN</name>
<feature type="domain" description="RNA polymerase sigma-70 region 2" evidence="8">
    <location>
        <begin position="29"/>
        <end position="93"/>
    </location>
</feature>
<dbReference type="InterPro" id="IPR013325">
    <property type="entry name" value="RNA_pol_sigma_r2"/>
</dbReference>
<evidence type="ECO:0000256" key="5">
    <source>
        <dbReference type="ARBA" id="ARBA00023163"/>
    </source>
</evidence>
<organism evidence="10 11">
    <name type="scientific">Nonomuraea bangladeshensis</name>
    <dbReference type="NCBI Taxonomy" id="404385"/>
    <lineage>
        <taxon>Bacteria</taxon>
        <taxon>Bacillati</taxon>
        <taxon>Actinomycetota</taxon>
        <taxon>Actinomycetes</taxon>
        <taxon>Streptosporangiales</taxon>
        <taxon>Streptosporangiaceae</taxon>
        <taxon>Nonomuraea</taxon>
    </lineage>
</organism>
<keyword evidence="5 6" id="KW-0804">Transcription</keyword>